<evidence type="ECO:0000256" key="8">
    <source>
        <dbReference type="ARBA" id="ARBA00022842"/>
    </source>
</evidence>
<evidence type="ECO:0000256" key="11">
    <source>
        <dbReference type="ARBA" id="ARBA00036904"/>
    </source>
</evidence>
<dbReference type="SUPFAM" id="SSF55811">
    <property type="entry name" value="Nudix"/>
    <property type="match status" value="1"/>
</dbReference>
<feature type="domain" description="Nudix hydrolase" evidence="17">
    <location>
        <begin position="10"/>
        <end position="139"/>
    </location>
</feature>
<dbReference type="Pfam" id="PF00293">
    <property type="entry name" value="NUDIX"/>
    <property type="match status" value="1"/>
</dbReference>
<comment type="similarity">
    <text evidence="2">Belongs to the Nudix hydrolase family.</text>
</comment>
<protein>
    <recommendedName>
        <fullName evidence="13">8-oxo-dGTP diphosphatase</fullName>
        <ecNumber evidence="12">3.6.1.55</ecNumber>
    </recommendedName>
    <alternativeName>
        <fullName evidence="16">7,8-dihydro-8-oxoguanine-triphosphatase</fullName>
    </alternativeName>
    <alternativeName>
        <fullName evidence="15">Mutator protein MutT</fullName>
    </alternativeName>
    <alternativeName>
        <fullName evidence="14">dGTP pyrophosphohydrolase</fullName>
    </alternativeName>
</protein>
<evidence type="ECO:0000256" key="16">
    <source>
        <dbReference type="ARBA" id="ARBA00042798"/>
    </source>
</evidence>
<proteinExistence type="inferred from homology"/>
<evidence type="ECO:0000256" key="5">
    <source>
        <dbReference type="ARBA" id="ARBA00022723"/>
    </source>
</evidence>
<dbReference type="PROSITE" id="PS51462">
    <property type="entry name" value="NUDIX"/>
    <property type="match status" value="1"/>
</dbReference>
<keyword evidence="9" id="KW-0234">DNA repair</keyword>
<evidence type="ECO:0000256" key="1">
    <source>
        <dbReference type="ARBA" id="ARBA00001946"/>
    </source>
</evidence>
<comment type="catalytic activity">
    <reaction evidence="11">
        <text>8-oxo-GTP + H2O = 8-oxo-GMP + diphosphate + H(+)</text>
        <dbReference type="Rhea" id="RHEA:67616"/>
        <dbReference type="ChEBI" id="CHEBI:15377"/>
        <dbReference type="ChEBI" id="CHEBI:15378"/>
        <dbReference type="ChEBI" id="CHEBI:33019"/>
        <dbReference type="ChEBI" id="CHEBI:143553"/>
        <dbReference type="ChEBI" id="CHEBI:145694"/>
    </reaction>
</comment>
<evidence type="ECO:0000259" key="17">
    <source>
        <dbReference type="PROSITE" id="PS51462"/>
    </source>
</evidence>
<evidence type="ECO:0000256" key="14">
    <source>
        <dbReference type="ARBA" id="ARBA00041592"/>
    </source>
</evidence>
<organism evidence="18 19">
    <name type="scientific">Herbaspirillum lusitanum</name>
    <dbReference type="NCBI Taxonomy" id="213312"/>
    <lineage>
        <taxon>Bacteria</taxon>
        <taxon>Pseudomonadati</taxon>
        <taxon>Pseudomonadota</taxon>
        <taxon>Betaproteobacteria</taxon>
        <taxon>Burkholderiales</taxon>
        <taxon>Oxalobacteraceae</taxon>
        <taxon>Herbaspirillum</taxon>
    </lineage>
</organism>
<dbReference type="CDD" id="cd04690">
    <property type="entry name" value="NUDIX_Hydrolase"/>
    <property type="match status" value="1"/>
</dbReference>
<evidence type="ECO:0000256" key="15">
    <source>
        <dbReference type="ARBA" id="ARBA00041979"/>
    </source>
</evidence>
<evidence type="ECO:0000256" key="10">
    <source>
        <dbReference type="ARBA" id="ARBA00035861"/>
    </source>
</evidence>
<gene>
    <name evidence="18" type="ORF">PQR62_07110</name>
</gene>
<keyword evidence="19" id="KW-1185">Reference proteome</keyword>
<comment type="caution">
    <text evidence="18">The sequence shown here is derived from an EMBL/GenBank/DDBJ whole genome shotgun (WGS) entry which is preliminary data.</text>
</comment>
<keyword evidence="5" id="KW-0479">Metal-binding</keyword>
<evidence type="ECO:0000256" key="9">
    <source>
        <dbReference type="ARBA" id="ARBA00023204"/>
    </source>
</evidence>
<dbReference type="InterPro" id="IPR015797">
    <property type="entry name" value="NUDIX_hydrolase-like_dom_sf"/>
</dbReference>
<evidence type="ECO:0000256" key="12">
    <source>
        <dbReference type="ARBA" id="ARBA00038905"/>
    </source>
</evidence>
<dbReference type="Proteomes" id="UP001629246">
    <property type="component" value="Unassembled WGS sequence"/>
</dbReference>
<name>A0ABW9A6N2_9BURK</name>
<keyword evidence="3" id="KW-0515">Mutator protein</keyword>
<dbReference type="EC" id="3.6.1.55" evidence="12"/>
<keyword evidence="7" id="KW-0378">Hydrolase</keyword>
<sequence length="147" mass="16112">MSEHTNQAARRIRIAAALIMRSDGATLLVRKKGTDCFMQAGGKIDAGEQPLQALARELCEELSIQPTLAEFQTLGRHTAPAAHEPEAVVCADLFLLRADQAVAPASEIEECIWLEPGKHIAIAMAPLTQDIVIPLWRHILKQDAEKQ</sequence>
<evidence type="ECO:0000256" key="7">
    <source>
        <dbReference type="ARBA" id="ARBA00022801"/>
    </source>
</evidence>
<comment type="cofactor">
    <cofactor evidence="1">
        <name>Mg(2+)</name>
        <dbReference type="ChEBI" id="CHEBI:18420"/>
    </cofactor>
</comment>
<evidence type="ECO:0000313" key="18">
    <source>
        <dbReference type="EMBL" id="MFL9924025.1"/>
    </source>
</evidence>
<keyword evidence="6" id="KW-0227">DNA damage</keyword>
<evidence type="ECO:0000313" key="19">
    <source>
        <dbReference type="Proteomes" id="UP001629246"/>
    </source>
</evidence>
<dbReference type="InterPro" id="IPR000086">
    <property type="entry name" value="NUDIX_hydrolase_dom"/>
</dbReference>
<keyword evidence="8" id="KW-0460">Magnesium</keyword>
<keyword evidence="4" id="KW-0235">DNA replication</keyword>
<dbReference type="EMBL" id="JAQQFM010000003">
    <property type="protein sequence ID" value="MFL9924025.1"/>
    <property type="molecule type" value="Genomic_DNA"/>
</dbReference>
<evidence type="ECO:0000256" key="13">
    <source>
        <dbReference type="ARBA" id="ARBA00040794"/>
    </source>
</evidence>
<evidence type="ECO:0000256" key="6">
    <source>
        <dbReference type="ARBA" id="ARBA00022763"/>
    </source>
</evidence>
<dbReference type="InterPro" id="IPR047127">
    <property type="entry name" value="MutT-like"/>
</dbReference>
<reference evidence="18 19" key="1">
    <citation type="journal article" date="2024" name="Chem. Sci.">
        <title>Discovery of megapolipeptins by genome mining of a Burkholderiales bacteria collection.</title>
        <authorList>
            <person name="Paulo B.S."/>
            <person name="Recchia M.J.J."/>
            <person name="Lee S."/>
            <person name="Fergusson C.H."/>
            <person name="Romanowski S.B."/>
            <person name="Hernandez A."/>
            <person name="Krull N."/>
            <person name="Liu D.Y."/>
            <person name="Cavanagh H."/>
            <person name="Bos A."/>
            <person name="Gray C.A."/>
            <person name="Murphy B.T."/>
            <person name="Linington R.G."/>
            <person name="Eustaquio A.S."/>
        </authorList>
    </citation>
    <scope>NUCLEOTIDE SEQUENCE [LARGE SCALE GENOMIC DNA]</scope>
    <source>
        <strain evidence="18 19">RL21-008-BIB-A</strain>
    </source>
</reference>
<dbReference type="PANTHER" id="PTHR47707:SF1">
    <property type="entry name" value="NUDIX HYDROLASE FAMILY PROTEIN"/>
    <property type="match status" value="1"/>
</dbReference>
<dbReference type="RefSeq" id="WP_408156241.1">
    <property type="nucleotide sequence ID" value="NZ_JAQQFM010000003.1"/>
</dbReference>
<dbReference type="PANTHER" id="PTHR47707">
    <property type="entry name" value="8-OXO-DGTP DIPHOSPHATASE"/>
    <property type="match status" value="1"/>
</dbReference>
<dbReference type="Gene3D" id="3.90.79.10">
    <property type="entry name" value="Nucleoside Triphosphate Pyrophosphohydrolase"/>
    <property type="match status" value="1"/>
</dbReference>
<evidence type="ECO:0000256" key="2">
    <source>
        <dbReference type="ARBA" id="ARBA00005582"/>
    </source>
</evidence>
<accession>A0ABW9A6N2</accession>
<evidence type="ECO:0000256" key="3">
    <source>
        <dbReference type="ARBA" id="ARBA00022457"/>
    </source>
</evidence>
<comment type="catalytic activity">
    <reaction evidence="10">
        <text>8-oxo-dGTP + H2O = 8-oxo-dGMP + diphosphate + H(+)</text>
        <dbReference type="Rhea" id="RHEA:31575"/>
        <dbReference type="ChEBI" id="CHEBI:15377"/>
        <dbReference type="ChEBI" id="CHEBI:15378"/>
        <dbReference type="ChEBI" id="CHEBI:33019"/>
        <dbReference type="ChEBI" id="CHEBI:63224"/>
        <dbReference type="ChEBI" id="CHEBI:77896"/>
        <dbReference type="EC" id="3.6.1.55"/>
    </reaction>
</comment>
<evidence type="ECO:0000256" key="4">
    <source>
        <dbReference type="ARBA" id="ARBA00022705"/>
    </source>
</evidence>